<dbReference type="CDD" id="cd16325">
    <property type="entry name" value="LolA"/>
    <property type="match status" value="1"/>
</dbReference>
<keyword evidence="3 5" id="KW-0732">Signal</keyword>
<evidence type="ECO:0000256" key="3">
    <source>
        <dbReference type="ARBA" id="ARBA00022729"/>
    </source>
</evidence>
<keyword evidence="4" id="KW-0653">Protein transport</keyword>
<evidence type="ECO:0000256" key="4">
    <source>
        <dbReference type="ARBA" id="ARBA00022927"/>
    </source>
</evidence>
<dbReference type="RefSeq" id="WP_306375440.1">
    <property type="nucleotide sequence ID" value="NZ_JASAYT010000003.1"/>
</dbReference>
<dbReference type="InterPro" id="IPR004564">
    <property type="entry name" value="OM_lipoprot_carrier_LolA-like"/>
</dbReference>
<proteinExistence type="predicted"/>
<evidence type="ECO:0000256" key="5">
    <source>
        <dbReference type="SAM" id="SignalP"/>
    </source>
</evidence>
<protein>
    <submittedName>
        <fullName evidence="6">Outer membrane lipoprotein carrier protein LolA</fullName>
    </submittedName>
</protein>
<comment type="caution">
    <text evidence="6">The sequence shown here is derived from an EMBL/GenBank/DDBJ whole genome shotgun (WGS) entry which is preliminary data.</text>
</comment>
<organism evidence="6 7">
    <name type="scientific">Phocoenobacter skyensis</name>
    <dbReference type="NCBI Taxonomy" id="97481"/>
    <lineage>
        <taxon>Bacteria</taxon>
        <taxon>Pseudomonadati</taxon>
        <taxon>Pseudomonadota</taxon>
        <taxon>Gammaproteobacteria</taxon>
        <taxon>Pasteurellales</taxon>
        <taxon>Pasteurellaceae</taxon>
        <taxon>Phocoenobacter</taxon>
    </lineage>
</organism>
<accession>A0AAJ6P1X6</accession>
<evidence type="ECO:0000313" key="6">
    <source>
        <dbReference type="EMBL" id="MDP8174164.1"/>
    </source>
</evidence>
<gene>
    <name evidence="6" type="ORF">QJU97_01655</name>
</gene>
<evidence type="ECO:0000313" key="7">
    <source>
        <dbReference type="Proteomes" id="UP001231736"/>
    </source>
</evidence>
<dbReference type="InterPro" id="IPR029046">
    <property type="entry name" value="LolA/LolB/LppX"/>
</dbReference>
<comment type="subunit">
    <text evidence="1">Monomer.</text>
</comment>
<keyword evidence="6" id="KW-0449">Lipoprotein</keyword>
<evidence type="ECO:0000256" key="2">
    <source>
        <dbReference type="ARBA" id="ARBA00022448"/>
    </source>
</evidence>
<dbReference type="SUPFAM" id="SSF89392">
    <property type="entry name" value="Prokaryotic lipoproteins and lipoprotein localization factors"/>
    <property type="match status" value="1"/>
</dbReference>
<dbReference type="Gene3D" id="2.50.20.10">
    <property type="entry name" value="Lipoprotein localisation LolA/LolB/LppX"/>
    <property type="match status" value="1"/>
</dbReference>
<keyword evidence="2" id="KW-0813">Transport</keyword>
<dbReference type="EMBL" id="JASAYT010000003">
    <property type="protein sequence ID" value="MDP8174164.1"/>
    <property type="molecule type" value="Genomic_DNA"/>
</dbReference>
<reference evidence="6" key="1">
    <citation type="journal article" date="2023" name="Front. Microbiol.">
        <title>Phylogeography and host specificity of Pasteurellaceae pathogenic to sea-farmed fish in the north-east Atlantic.</title>
        <authorList>
            <person name="Gulla S."/>
            <person name="Colquhoun D.J."/>
            <person name="Olsen A.B."/>
            <person name="Spilsberg B."/>
            <person name="Lagesen K."/>
            <person name="Aakesson C.P."/>
            <person name="Strom S."/>
            <person name="Manji F."/>
            <person name="Birkbeck T.H."/>
            <person name="Nilsen H.K."/>
        </authorList>
    </citation>
    <scope>NUCLEOTIDE SEQUENCE</scope>
    <source>
        <strain evidence="6">98B1</strain>
    </source>
</reference>
<dbReference type="Proteomes" id="UP001231736">
    <property type="component" value="Unassembled WGS sequence"/>
</dbReference>
<dbReference type="PANTHER" id="PTHR35869:SF1">
    <property type="entry name" value="OUTER-MEMBRANE LIPOPROTEIN CARRIER PROTEIN"/>
    <property type="match status" value="1"/>
</dbReference>
<name>A0AAJ6P1X6_9PAST</name>
<feature type="signal peptide" evidence="5">
    <location>
        <begin position="1"/>
        <end position="18"/>
    </location>
</feature>
<evidence type="ECO:0000256" key="1">
    <source>
        <dbReference type="ARBA" id="ARBA00011245"/>
    </source>
</evidence>
<feature type="chain" id="PRO_5042526310" evidence="5">
    <location>
        <begin position="19"/>
        <end position="195"/>
    </location>
</feature>
<dbReference type="GO" id="GO:0015031">
    <property type="term" value="P:protein transport"/>
    <property type="evidence" value="ECO:0007669"/>
    <property type="project" value="UniProtKB-KW"/>
</dbReference>
<dbReference type="PANTHER" id="PTHR35869">
    <property type="entry name" value="OUTER-MEMBRANE LIPOPROTEIN CARRIER PROTEIN"/>
    <property type="match status" value="1"/>
</dbReference>
<dbReference type="AlphaFoldDB" id="A0AAJ6P1X6"/>
<dbReference type="Pfam" id="PF03548">
    <property type="entry name" value="LolA"/>
    <property type="match status" value="1"/>
</dbReference>
<sequence length="195" mass="22329">MKKYFTLLLLFISPLTMAITQQELISKLQKPQSIQGDFIQQRFLKALKNPIKTSGQFTLVAEKGLLWQMKTPFENNLRVTSKGIMQYNGTAWVGNNNNFAQQQQIQLFLGLLSGDISTLKQQFDLKLTGEKSAWQLDLIPNSFLMKQIFNIIRLQGSEVVKKIILDEKQGDKTVIQFENIQINSPLSFFTQQALN</sequence>